<proteinExistence type="predicted"/>
<name>A0AAD7IJU3_9AGAR</name>
<evidence type="ECO:0000313" key="1">
    <source>
        <dbReference type="EMBL" id="KAJ7743026.1"/>
    </source>
</evidence>
<protein>
    <submittedName>
        <fullName evidence="1">Uncharacterized protein</fullName>
    </submittedName>
</protein>
<sequence>HIWLEECAEALATIVVDLERAAAVADGIENRKLKHVVPIRVERNGRGRPRKVVEPVWLADAISDHRKITLQALADGLGIHRNTLRNYLKQYGVYKRYSDLSDQDLDILTKHFKR</sequence>
<organism evidence="1 2">
    <name type="scientific">Mycena maculata</name>
    <dbReference type="NCBI Taxonomy" id="230809"/>
    <lineage>
        <taxon>Eukaryota</taxon>
        <taxon>Fungi</taxon>
        <taxon>Dikarya</taxon>
        <taxon>Basidiomycota</taxon>
        <taxon>Agaricomycotina</taxon>
        <taxon>Agaricomycetes</taxon>
        <taxon>Agaricomycetidae</taxon>
        <taxon>Agaricales</taxon>
        <taxon>Marasmiineae</taxon>
        <taxon>Mycenaceae</taxon>
        <taxon>Mycena</taxon>
    </lineage>
</organism>
<reference evidence="1" key="1">
    <citation type="submission" date="2023-03" db="EMBL/GenBank/DDBJ databases">
        <title>Massive genome expansion in bonnet fungi (Mycena s.s.) driven by repeated elements and novel gene families across ecological guilds.</title>
        <authorList>
            <consortium name="Lawrence Berkeley National Laboratory"/>
            <person name="Harder C.B."/>
            <person name="Miyauchi S."/>
            <person name="Viragh M."/>
            <person name="Kuo A."/>
            <person name="Thoen E."/>
            <person name="Andreopoulos B."/>
            <person name="Lu D."/>
            <person name="Skrede I."/>
            <person name="Drula E."/>
            <person name="Henrissat B."/>
            <person name="Morin E."/>
            <person name="Kohler A."/>
            <person name="Barry K."/>
            <person name="LaButti K."/>
            <person name="Morin E."/>
            <person name="Salamov A."/>
            <person name="Lipzen A."/>
            <person name="Mereny Z."/>
            <person name="Hegedus B."/>
            <person name="Baldrian P."/>
            <person name="Stursova M."/>
            <person name="Weitz H."/>
            <person name="Taylor A."/>
            <person name="Grigoriev I.V."/>
            <person name="Nagy L.G."/>
            <person name="Martin F."/>
            <person name="Kauserud H."/>
        </authorList>
    </citation>
    <scope>NUCLEOTIDE SEQUENCE</scope>
    <source>
        <strain evidence="1">CBHHK188m</strain>
    </source>
</reference>
<comment type="caution">
    <text evidence="1">The sequence shown here is derived from an EMBL/GenBank/DDBJ whole genome shotgun (WGS) entry which is preliminary data.</text>
</comment>
<dbReference type="Proteomes" id="UP001215280">
    <property type="component" value="Unassembled WGS sequence"/>
</dbReference>
<dbReference type="EMBL" id="JARJLG010000114">
    <property type="protein sequence ID" value="KAJ7743026.1"/>
    <property type="molecule type" value="Genomic_DNA"/>
</dbReference>
<gene>
    <name evidence="1" type="ORF">DFH07DRAFT_925404</name>
</gene>
<feature type="non-terminal residue" evidence="1">
    <location>
        <position position="114"/>
    </location>
</feature>
<feature type="non-terminal residue" evidence="1">
    <location>
        <position position="1"/>
    </location>
</feature>
<accession>A0AAD7IJU3</accession>
<dbReference type="AlphaFoldDB" id="A0AAD7IJU3"/>
<evidence type="ECO:0000313" key="2">
    <source>
        <dbReference type="Proteomes" id="UP001215280"/>
    </source>
</evidence>
<keyword evidence="2" id="KW-1185">Reference proteome</keyword>